<keyword evidence="2" id="KW-1277">Toxin-antitoxin system</keyword>
<evidence type="ECO:0000256" key="2">
    <source>
        <dbReference type="ARBA" id="ARBA00022649"/>
    </source>
</evidence>
<dbReference type="EMBL" id="JAARYD010000012">
    <property type="protein sequence ID" value="MBC2178253.1"/>
    <property type="molecule type" value="Genomic_DNA"/>
</dbReference>
<dbReference type="GO" id="GO:0016075">
    <property type="term" value="P:rRNA catabolic process"/>
    <property type="evidence" value="ECO:0007669"/>
    <property type="project" value="TreeGrafter"/>
</dbReference>
<dbReference type="GO" id="GO:0006402">
    <property type="term" value="P:mRNA catabolic process"/>
    <property type="evidence" value="ECO:0007669"/>
    <property type="project" value="TreeGrafter"/>
</dbReference>
<dbReference type="AlphaFoldDB" id="A0A7X1DA14"/>
<comment type="similarity">
    <text evidence="1">Belongs to the PemK/MazF family.</text>
</comment>
<proteinExistence type="inferred from homology"/>
<dbReference type="InterPro" id="IPR011067">
    <property type="entry name" value="Plasmid_toxin/cell-grow_inhib"/>
</dbReference>
<dbReference type="EMBL" id="JAASTX010000004">
    <property type="protein sequence ID" value="MBC1491082.1"/>
    <property type="molecule type" value="Genomic_DNA"/>
</dbReference>
<evidence type="ECO:0000313" key="11">
    <source>
        <dbReference type="Proteomes" id="UP000543005"/>
    </source>
</evidence>
<sequence length="112" mass="12571">MYNPSQSDIIWIDFSPSKGKEIRGKRPAVVVSSNAYNKKTNYIIVCPITTGGNDFIGYVDLQGYAIEGRINATQLHSFDLSRIASQTFVDKLRAEDLVQVKQILDYALEIDI</sequence>
<dbReference type="EMBL" id="JAASTX010000014">
    <property type="protein sequence ID" value="MBC1492431.1"/>
    <property type="molecule type" value="Genomic_DNA"/>
</dbReference>
<dbReference type="Proteomes" id="UP000541735">
    <property type="component" value="Unassembled WGS sequence"/>
</dbReference>
<evidence type="ECO:0000313" key="7">
    <source>
        <dbReference type="EMBL" id="MBC2178253.1"/>
    </source>
</evidence>
<dbReference type="GO" id="GO:0004521">
    <property type="term" value="F:RNA endonuclease activity"/>
    <property type="evidence" value="ECO:0007669"/>
    <property type="project" value="TreeGrafter"/>
</dbReference>
<evidence type="ECO:0000313" key="9">
    <source>
        <dbReference type="Proteomes" id="UP000533953"/>
    </source>
</evidence>
<protein>
    <submittedName>
        <fullName evidence="7">Type II toxin-antitoxin system PemK/MazF family toxin</fullName>
    </submittedName>
</protein>
<evidence type="ECO:0000313" key="3">
    <source>
        <dbReference type="EMBL" id="MBC1491003.1"/>
    </source>
</evidence>
<dbReference type="GO" id="GO:0003677">
    <property type="term" value="F:DNA binding"/>
    <property type="evidence" value="ECO:0007669"/>
    <property type="project" value="InterPro"/>
</dbReference>
<evidence type="ECO:0000313" key="10">
    <source>
        <dbReference type="Proteomes" id="UP000541735"/>
    </source>
</evidence>
<dbReference type="RefSeq" id="WP_185401378.1">
    <property type="nucleotide sequence ID" value="NZ_JAARQU010000004.1"/>
</dbReference>
<gene>
    <name evidence="6" type="ORF">HCB27_16450</name>
    <name evidence="7" type="ORF">HCB27_16615</name>
    <name evidence="8" type="ORF">HCC36_07025</name>
    <name evidence="3" type="ORF">HCI99_04110</name>
    <name evidence="4" type="ORF">HCI99_04525</name>
    <name evidence="5" type="ORF">HCI99_11335</name>
</gene>
<evidence type="ECO:0000313" key="5">
    <source>
        <dbReference type="EMBL" id="MBC1492431.1"/>
    </source>
</evidence>
<dbReference type="Pfam" id="PF02452">
    <property type="entry name" value="PemK_toxin"/>
    <property type="match status" value="1"/>
</dbReference>
<comment type="caution">
    <text evidence="7">The sequence shown here is derived from an EMBL/GenBank/DDBJ whole genome shotgun (WGS) entry which is preliminary data.</text>
</comment>
<dbReference type="Proteomes" id="UP000543005">
    <property type="component" value="Unassembled WGS sequence"/>
</dbReference>
<dbReference type="Proteomes" id="UP000533953">
    <property type="component" value="Unassembled WGS sequence"/>
</dbReference>
<dbReference type="PANTHER" id="PTHR33988:SF3">
    <property type="entry name" value="ENDORIBONUCLEASE TOXIN CHPB-RELATED"/>
    <property type="match status" value="1"/>
</dbReference>
<dbReference type="Gene3D" id="2.30.30.110">
    <property type="match status" value="1"/>
</dbReference>
<evidence type="ECO:0000313" key="4">
    <source>
        <dbReference type="EMBL" id="MBC1491082.1"/>
    </source>
</evidence>
<dbReference type="SUPFAM" id="SSF50118">
    <property type="entry name" value="Cell growth inhibitor/plasmid maintenance toxic component"/>
    <property type="match status" value="1"/>
</dbReference>
<dbReference type="EMBL" id="JAARYD010000011">
    <property type="protein sequence ID" value="MBC2178220.1"/>
    <property type="molecule type" value="Genomic_DNA"/>
</dbReference>
<dbReference type="InterPro" id="IPR003477">
    <property type="entry name" value="PemK-like"/>
</dbReference>
<evidence type="ECO:0000313" key="8">
    <source>
        <dbReference type="EMBL" id="MBC2292984.1"/>
    </source>
</evidence>
<dbReference type="EMBL" id="JAARZT010000011">
    <property type="protein sequence ID" value="MBC2292984.1"/>
    <property type="molecule type" value="Genomic_DNA"/>
</dbReference>
<dbReference type="PANTHER" id="PTHR33988">
    <property type="entry name" value="ENDORIBONUCLEASE MAZF-RELATED"/>
    <property type="match status" value="1"/>
</dbReference>
<reference evidence="9 10" key="1">
    <citation type="submission" date="2020-03" db="EMBL/GenBank/DDBJ databases">
        <title>Soil Listeria distribution.</title>
        <authorList>
            <person name="Liao J."/>
            <person name="Wiedmann M."/>
        </authorList>
    </citation>
    <scope>NUCLEOTIDE SEQUENCE [LARGE SCALE GENOMIC DNA]</scope>
    <source>
        <strain evidence="8 11">FSL L7-0051</strain>
        <strain evidence="7 10">FSL L7-0259</strain>
        <strain evidence="3 9">FSL L7-1547</strain>
    </source>
</reference>
<evidence type="ECO:0000313" key="6">
    <source>
        <dbReference type="EMBL" id="MBC2178220.1"/>
    </source>
</evidence>
<name>A0A7X1DA14_9LIST</name>
<accession>A0A7X1DA14</accession>
<evidence type="ECO:0000256" key="1">
    <source>
        <dbReference type="ARBA" id="ARBA00007521"/>
    </source>
</evidence>
<dbReference type="EMBL" id="JAASTX010000004">
    <property type="protein sequence ID" value="MBC1491003.1"/>
    <property type="molecule type" value="Genomic_DNA"/>
</dbReference>
<organism evidence="7 10">
    <name type="scientific">Listeria booriae</name>
    <dbReference type="NCBI Taxonomy" id="1552123"/>
    <lineage>
        <taxon>Bacteria</taxon>
        <taxon>Bacillati</taxon>
        <taxon>Bacillota</taxon>
        <taxon>Bacilli</taxon>
        <taxon>Bacillales</taxon>
        <taxon>Listeriaceae</taxon>
        <taxon>Listeria</taxon>
    </lineage>
</organism>